<evidence type="ECO:0000256" key="3">
    <source>
        <dbReference type="ARBA" id="ARBA00022679"/>
    </source>
</evidence>
<feature type="domain" description="Galactokinase N-terminal" evidence="14">
    <location>
        <begin position="11"/>
        <end position="44"/>
    </location>
</feature>
<dbReference type="PROSITE" id="PS00106">
    <property type="entry name" value="GALACTOKINASE"/>
    <property type="match status" value="1"/>
</dbReference>
<dbReference type="EMBL" id="LT899436">
    <property type="protein sequence ID" value="SNR16583.1"/>
    <property type="molecule type" value="Genomic_DNA"/>
</dbReference>
<dbReference type="Pfam" id="PF00288">
    <property type="entry name" value="GHMP_kinases_N"/>
    <property type="match status" value="1"/>
</dbReference>
<evidence type="ECO:0000256" key="5">
    <source>
        <dbReference type="ARBA" id="ARBA00022741"/>
    </source>
</evidence>
<keyword evidence="16" id="KW-1185">Reference proteome</keyword>
<evidence type="ECO:0000256" key="11">
    <source>
        <dbReference type="NCBIfam" id="TIGR00131"/>
    </source>
</evidence>
<keyword evidence="6 15" id="KW-0418">Kinase</keyword>
<evidence type="ECO:0000256" key="6">
    <source>
        <dbReference type="ARBA" id="ARBA00022777"/>
    </source>
</evidence>
<dbReference type="Proteomes" id="UP000215214">
    <property type="component" value="Chromosome TJEJU"/>
</dbReference>
<evidence type="ECO:0000256" key="2">
    <source>
        <dbReference type="ARBA" id="ARBA00022490"/>
    </source>
</evidence>
<organism evidence="15 16">
    <name type="scientific">Tenacibaculum jejuense</name>
    <dbReference type="NCBI Taxonomy" id="584609"/>
    <lineage>
        <taxon>Bacteria</taxon>
        <taxon>Pseudomonadati</taxon>
        <taxon>Bacteroidota</taxon>
        <taxon>Flavobacteriia</taxon>
        <taxon>Flavobacteriales</taxon>
        <taxon>Flavobacteriaceae</taxon>
        <taxon>Tenacibaculum</taxon>
    </lineage>
</organism>
<dbReference type="GO" id="GO:0046872">
    <property type="term" value="F:metal ion binding"/>
    <property type="evidence" value="ECO:0007669"/>
    <property type="project" value="UniProtKB-KW"/>
</dbReference>
<dbReference type="Gene3D" id="3.30.70.890">
    <property type="entry name" value="GHMP kinase, C-terminal domain"/>
    <property type="match status" value="1"/>
</dbReference>
<dbReference type="PRINTS" id="PR00959">
    <property type="entry name" value="MEVGALKINASE"/>
</dbReference>
<dbReference type="InterPro" id="IPR006206">
    <property type="entry name" value="Mevalonate/galactokinase"/>
</dbReference>
<evidence type="ECO:0000256" key="9">
    <source>
        <dbReference type="ARBA" id="ARBA00023144"/>
    </source>
</evidence>
<dbReference type="KEGG" id="tje:TJEJU_2914"/>
<name>A0A238UBK2_9FLAO</name>
<proteinExistence type="inferred from homology"/>
<feature type="domain" description="GHMP kinase C-terminal" evidence="13">
    <location>
        <begin position="273"/>
        <end position="340"/>
    </location>
</feature>
<dbReference type="Pfam" id="PF08544">
    <property type="entry name" value="GHMP_kinases_C"/>
    <property type="match status" value="1"/>
</dbReference>
<evidence type="ECO:0000256" key="8">
    <source>
        <dbReference type="ARBA" id="ARBA00022842"/>
    </source>
</evidence>
<keyword evidence="2" id="KW-0963">Cytoplasm</keyword>
<evidence type="ECO:0000313" key="16">
    <source>
        <dbReference type="Proteomes" id="UP000215214"/>
    </source>
</evidence>
<dbReference type="SUPFAM" id="SSF54211">
    <property type="entry name" value="Ribosomal protein S5 domain 2-like"/>
    <property type="match status" value="1"/>
</dbReference>
<dbReference type="AlphaFoldDB" id="A0A238UBK2"/>
<accession>A0A238UBK2</accession>
<keyword evidence="5" id="KW-0547">Nucleotide-binding</keyword>
<feature type="domain" description="GHMP kinase N-terminal" evidence="12">
    <location>
        <begin position="81"/>
        <end position="169"/>
    </location>
</feature>
<dbReference type="InterPro" id="IPR019539">
    <property type="entry name" value="GalKase_N"/>
</dbReference>
<dbReference type="Pfam" id="PF10509">
    <property type="entry name" value="GalKase_gal_bdg"/>
    <property type="match status" value="1"/>
</dbReference>
<dbReference type="PIRSF" id="PIRSF000530">
    <property type="entry name" value="Galactokinase"/>
    <property type="match status" value="1"/>
</dbReference>
<dbReference type="InterPro" id="IPR000705">
    <property type="entry name" value="Galactokinase"/>
</dbReference>
<dbReference type="OrthoDB" id="250531at2"/>
<dbReference type="InterPro" id="IPR006204">
    <property type="entry name" value="GHMP_kinase_N_dom"/>
</dbReference>
<protein>
    <recommendedName>
        <fullName evidence="11">Galactokinase</fullName>
        <ecNumber evidence="11">2.7.1.6</ecNumber>
    </recommendedName>
</protein>
<dbReference type="NCBIfam" id="TIGR00131">
    <property type="entry name" value="gal_kin"/>
    <property type="match status" value="1"/>
</dbReference>
<dbReference type="InterPro" id="IPR019741">
    <property type="entry name" value="Galactokinase_CS"/>
</dbReference>
<dbReference type="PANTHER" id="PTHR10457:SF7">
    <property type="entry name" value="GALACTOKINASE-RELATED"/>
    <property type="match status" value="1"/>
</dbReference>
<sequence length="375" mass="42381">MNMNSNLKYDIVIESPGRINLIGEHVDYSGGHVLPASIDKKITLRFRRNNSETCKVYSENFKNHFEINLNDLKRSEIEWHNYIIGVIFHINVLKPNSIKGFDCNIYSNLPLGSGVSSSAALECGVAKGLNELFDIGLTDLEIINISKDAEHTFVGTKCGIMDQFAVVKGAEDHLLLLNCETLEHELIPADFGDYRIILLNTNVSHNLATSEYNIRRDECSTALEAINKKYPQYTLLAQVSPEIIQEFENILPHKIFNRALYITKENRRTLYAVECLKNKDIIGFGEWVYKSHRGLTNLFEVSCEELDFLVDYTHNLDYVVGARMMGGGFGGCTINIIHKDYCEEFINIISPAYQEKFNINLTPITVAIGNGVSKI</sequence>
<dbReference type="GO" id="GO:0005829">
    <property type="term" value="C:cytosol"/>
    <property type="evidence" value="ECO:0007669"/>
    <property type="project" value="TreeGrafter"/>
</dbReference>
<dbReference type="FunFam" id="3.30.70.890:FF:000001">
    <property type="entry name" value="Galactokinase"/>
    <property type="match status" value="1"/>
</dbReference>
<dbReference type="InterPro" id="IPR014721">
    <property type="entry name" value="Ribsml_uS5_D2-typ_fold_subgr"/>
</dbReference>
<evidence type="ECO:0000256" key="10">
    <source>
        <dbReference type="ARBA" id="ARBA00023277"/>
    </source>
</evidence>
<dbReference type="InterPro" id="IPR036554">
    <property type="entry name" value="GHMP_kinase_C_sf"/>
</dbReference>
<dbReference type="InterPro" id="IPR020568">
    <property type="entry name" value="Ribosomal_Su5_D2-typ_SF"/>
</dbReference>
<dbReference type="SUPFAM" id="SSF55060">
    <property type="entry name" value="GHMP Kinase, C-terminal domain"/>
    <property type="match status" value="1"/>
</dbReference>
<dbReference type="Gene3D" id="3.30.230.10">
    <property type="match status" value="1"/>
</dbReference>
<reference evidence="15 16" key="1">
    <citation type="submission" date="2017-07" db="EMBL/GenBank/DDBJ databases">
        <authorList>
            <person name="Sun Z.S."/>
            <person name="Albrecht U."/>
            <person name="Echele G."/>
            <person name="Lee C.C."/>
        </authorList>
    </citation>
    <scope>NUCLEOTIDE SEQUENCE [LARGE SCALE GENOMIC DNA]</scope>
    <source>
        <strain evidence="16">type strain: KCTC 22618</strain>
    </source>
</reference>
<keyword evidence="8" id="KW-0460">Magnesium</keyword>
<keyword evidence="9" id="KW-0299">Galactose metabolism</keyword>
<evidence type="ECO:0000256" key="7">
    <source>
        <dbReference type="ARBA" id="ARBA00022840"/>
    </source>
</evidence>
<keyword evidence="10" id="KW-0119">Carbohydrate metabolism</keyword>
<keyword evidence="3 15" id="KW-0808">Transferase</keyword>
<dbReference type="GO" id="GO:0006012">
    <property type="term" value="P:galactose metabolic process"/>
    <property type="evidence" value="ECO:0007669"/>
    <property type="project" value="UniProtKB-UniRule"/>
</dbReference>
<evidence type="ECO:0000259" key="14">
    <source>
        <dbReference type="Pfam" id="PF10509"/>
    </source>
</evidence>
<evidence type="ECO:0000259" key="12">
    <source>
        <dbReference type="Pfam" id="PF00288"/>
    </source>
</evidence>
<dbReference type="PANTHER" id="PTHR10457">
    <property type="entry name" value="MEVALONATE KINASE/GALACTOKINASE"/>
    <property type="match status" value="1"/>
</dbReference>
<evidence type="ECO:0000313" key="15">
    <source>
        <dbReference type="EMBL" id="SNR16583.1"/>
    </source>
</evidence>
<evidence type="ECO:0000259" key="13">
    <source>
        <dbReference type="Pfam" id="PF08544"/>
    </source>
</evidence>
<gene>
    <name evidence="15" type="ORF">TJEJU_2914</name>
</gene>
<dbReference type="PRINTS" id="PR00473">
    <property type="entry name" value="GALCTOKINASE"/>
</dbReference>
<dbReference type="GO" id="GO:0005524">
    <property type="term" value="F:ATP binding"/>
    <property type="evidence" value="ECO:0007669"/>
    <property type="project" value="UniProtKB-UniRule"/>
</dbReference>
<comment type="similarity">
    <text evidence="1">Belongs to the GHMP kinase family. GalK subfamily.</text>
</comment>
<dbReference type="FunFam" id="3.30.230.10:FF:000017">
    <property type="entry name" value="Galactokinase"/>
    <property type="match status" value="1"/>
</dbReference>
<evidence type="ECO:0000256" key="1">
    <source>
        <dbReference type="ARBA" id="ARBA00006566"/>
    </source>
</evidence>
<keyword evidence="7" id="KW-0067">ATP-binding</keyword>
<dbReference type="InterPro" id="IPR013750">
    <property type="entry name" value="GHMP_kinase_C_dom"/>
</dbReference>
<dbReference type="EC" id="2.7.1.6" evidence="11"/>
<keyword evidence="4" id="KW-0479">Metal-binding</keyword>
<evidence type="ECO:0000256" key="4">
    <source>
        <dbReference type="ARBA" id="ARBA00022723"/>
    </source>
</evidence>
<dbReference type="GO" id="GO:0004335">
    <property type="term" value="F:galactokinase activity"/>
    <property type="evidence" value="ECO:0007669"/>
    <property type="project" value="UniProtKB-UniRule"/>
</dbReference>